<dbReference type="GO" id="GO:0032259">
    <property type="term" value="P:methylation"/>
    <property type="evidence" value="ECO:0007669"/>
    <property type="project" value="UniProtKB-KW"/>
</dbReference>
<organism evidence="7 8">
    <name type="scientific">Candidatus Accumulibacter adjunctus</name>
    <dbReference type="NCBI Taxonomy" id="1454001"/>
    <lineage>
        <taxon>Bacteria</taxon>
        <taxon>Pseudomonadati</taxon>
        <taxon>Pseudomonadota</taxon>
        <taxon>Betaproteobacteria</taxon>
        <taxon>Candidatus Accumulibacter</taxon>
    </lineage>
</organism>
<evidence type="ECO:0000256" key="2">
    <source>
        <dbReference type="ARBA" id="ARBA00022603"/>
    </source>
</evidence>
<dbReference type="Proteomes" id="UP000020218">
    <property type="component" value="Unassembled WGS sequence"/>
</dbReference>
<keyword evidence="1 5" id="KW-0963">Cytoplasm</keyword>
<keyword evidence="4 5" id="KW-0949">S-adenosyl-L-methionine</keyword>
<evidence type="ECO:0000256" key="3">
    <source>
        <dbReference type="ARBA" id="ARBA00022679"/>
    </source>
</evidence>
<dbReference type="EC" id="2.1.1.144" evidence="5"/>
<gene>
    <name evidence="5 7" type="primary">tam</name>
    <name evidence="7" type="ORF">AW08_00114</name>
</gene>
<dbReference type="AlphaFoldDB" id="A0A011N417"/>
<dbReference type="SUPFAM" id="SSF53335">
    <property type="entry name" value="S-adenosyl-L-methionine-dependent methyltransferases"/>
    <property type="match status" value="1"/>
</dbReference>
<dbReference type="InterPro" id="IPR029063">
    <property type="entry name" value="SAM-dependent_MTases_sf"/>
</dbReference>
<accession>A0A011N417</accession>
<evidence type="ECO:0000313" key="7">
    <source>
        <dbReference type="EMBL" id="EXI69621.1"/>
    </source>
</evidence>
<dbReference type="GO" id="GO:0005737">
    <property type="term" value="C:cytoplasm"/>
    <property type="evidence" value="ECO:0007669"/>
    <property type="project" value="UniProtKB-SubCell"/>
</dbReference>
<evidence type="ECO:0000259" key="6">
    <source>
        <dbReference type="Pfam" id="PF08241"/>
    </source>
</evidence>
<dbReference type="Gene3D" id="1.10.150.290">
    <property type="entry name" value="S-adenosyl-L-methionine-dependent methyltransferases"/>
    <property type="match status" value="1"/>
</dbReference>
<keyword evidence="2 5" id="KW-0489">Methyltransferase</keyword>
<evidence type="ECO:0000256" key="5">
    <source>
        <dbReference type="HAMAP-Rule" id="MF_00560"/>
    </source>
</evidence>
<dbReference type="InterPro" id="IPR013216">
    <property type="entry name" value="Methyltransf_11"/>
</dbReference>
<keyword evidence="8" id="KW-1185">Reference proteome</keyword>
<feature type="domain" description="Methyltransferase type 11" evidence="6">
    <location>
        <begin position="36"/>
        <end position="127"/>
    </location>
</feature>
<dbReference type="PATRIC" id="fig|1454001.3.peg.295"/>
<evidence type="ECO:0000313" key="8">
    <source>
        <dbReference type="Proteomes" id="UP000020218"/>
    </source>
</evidence>
<evidence type="ECO:0000256" key="1">
    <source>
        <dbReference type="ARBA" id="ARBA00022490"/>
    </source>
</evidence>
<dbReference type="Pfam" id="PF08241">
    <property type="entry name" value="Methyltransf_11"/>
    <property type="match status" value="1"/>
</dbReference>
<dbReference type="Gene3D" id="3.40.50.150">
    <property type="entry name" value="Vaccinia Virus protein VP39"/>
    <property type="match status" value="1"/>
</dbReference>
<comment type="similarity">
    <text evidence="5">Belongs to the methyltransferase superfamily. Tam family.</text>
</comment>
<comment type="function">
    <text evidence="5">Catalyzes the S-adenosylmethionine monomethyl esterification of trans-aconitate.</text>
</comment>
<dbReference type="InterPro" id="IPR023149">
    <property type="entry name" value="Trans_acon_MeTrfase_C"/>
</dbReference>
<evidence type="ECO:0000256" key="4">
    <source>
        <dbReference type="ARBA" id="ARBA00022691"/>
    </source>
</evidence>
<name>A0A011N417_9PROT</name>
<sequence length="254" mass="27992">MSWNPAQYLRFADARLRPALDLLARIGGDTQPRRIVDLGCGTGNVTRLLLERWPAAAIVGVDSDAAMLACAGSTPSAIGWQLADIASWRAGFSPDLLFSNAALHWLPDHDRLLPELVGQLSPDGILAVQMPANFAEPAHRILRQLAGESPWRDALGAVRMGSILPPADYEQLLRPLCHRLDLWETTYWQVLSGADPIIEWMKGTTLVPFLQRLDDSAAGHFLAAYRERLAAVHPAGPDGTTLFPFKRLFFVARR</sequence>
<comment type="caution">
    <text evidence="7">The sequence shown here is derived from an EMBL/GenBank/DDBJ whole genome shotgun (WGS) entry which is preliminary data.</text>
</comment>
<protein>
    <recommendedName>
        <fullName evidence="5">Trans-aconitate 2-methyltransferase</fullName>
        <ecNumber evidence="5">2.1.1.144</ecNumber>
    </recommendedName>
</protein>
<dbReference type="HAMAP" id="MF_00560">
    <property type="entry name" value="Tran_acon_Me_trans"/>
    <property type="match status" value="1"/>
</dbReference>
<keyword evidence="3 5" id="KW-0808">Transferase</keyword>
<dbReference type="PANTHER" id="PTHR43861">
    <property type="entry name" value="TRANS-ACONITATE 2-METHYLTRANSFERASE-RELATED"/>
    <property type="match status" value="1"/>
</dbReference>
<comment type="subcellular location">
    <subcellularLocation>
        <location evidence="5">Cytoplasm</location>
    </subcellularLocation>
</comment>
<dbReference type="CDD" id="cd02440">
    <property type="entry name" value="AdoMet_MTases"/>
    <property type="match status" value="1"/>
</dbReference>
<proteinExistence type="inferred from homology"/>
<dbReference type="STRING" id="1454001.AW08_00114"/>
<dbReference type="EMBL" id="JFAX01000001">
    <property type="protein sequence ID" value="EXI69621.1"/>
    <property type="molecule type" value="Genomic_DNA"/>
</dbReference>
<dbReference type="PANTHER" id="PTHR43861:SF1">
    <property type="entry name" value="TRANS-ACONITATE 2-METHYLTRANSFERASE"/>
    <property type="match status" value="1"/>
</dbReference>
<comment type="catalytic activity">
    <reaction evidence="5">
        <text>trans-aconitate + S-adenosyl-L-methionine = (E)-3-(methoxycarbonyl)pent-2-enedioate + S-adenosyl-L-homocysteine</text>
        <dbReference type="Rhea" id="RHEA:14969"/>
        <dbReference type="ChEBI" id="CHEBI:15708"/>
        <dbReference type="ChEBI" id="CHEBI:57470"/>
        <dbReference type="ChEBI" id="CHEBI:57856"/>
        <dbReference type="ChEBI" id="CHEBI:59789"/>
        <dbReference type="EC" id="2.1.1.144"/>
    </reaction>
</comment>
<reference evidence="7" key="1">
    <citation type="submission" date="2014-02" db="EMBL/GenBank/DDBJ databases">
        <title>Expanding our view of genomic diversity in Candidatus Accumulibacter clades.</title>
        <authorList>
            <person name="Skennerton C.T."/>
            <person name="Barr J.J."/>
            <person name="Slater F.R."/>
            <person name="Bond P.L."/>
            <person name="Tyson G.W."/>
        </authorList>
    </citation>
    <scope>NUCLEOTIDE SEQUENCE [LARGE SCALE GENOMIC DNA]</scope>
</reference>
<dbReference type="InterPro" id="IPR023506">
    <property type="entry name" value="Trans-aconitate_MeTrfase"/>
</dbReference>
<dbReference type="GO" id="GO:0030798">
    <property type="term" value="F:trans-aconitate 2-methyltransferase activity"/>
    <property type="evidence" value="ECO:0007669"/>
    <property type="project" value="UniProtKB-UniRule"/>
</dbReference>